<evidence type="ECO:0000313" key="3">
    <source>
        <dbReference type="Proteomes" id="UP000680865"/>
    </source>
</evidence>
<keyword evidence="1" id="KW-0472">Membrane</keyword>
<feature type="transmembrane region" description="Helical" evidence="1">
    <location>
        <begin position="70"/>
        <end position="88"/>
    </location>
</feature>
<sequence>MVAHLLAPISFFVWTLPVVGGELPPQTPSRDRGGDLRIRHVPVEVAEEWVRLNPGVVTGRQPAPRSHSRFFYAGWAAGLIAVAIVLWVTVTNDVLLWTLVPAGLIAGVVMAFKLFPPGYIGFDESDF</sequence>
<feature type="transmembrane region" description="Helical" evidence="1">
    <location>
        <begin position="94"/>
        <end position="115"/>
    </location>
</feature>
<keyword evidence="1" id="KW-1133">Transmembrane helix</keyword>
<name>A0A919T1J9_9ACTN</name>
<evidence type="ECO:0000313" key="2">
    <source>
        <dbReference type="EMBL" id="GIM82366.1"/>
    </source>
</evidence>
<comment type="caution">
    <text evidence="2">The sequence shown here is derived from an EMBL/GenBank/DDBJ whole genome shotgun (WGS) entry which is preliminary data.</text>
</comment>
<gene>
    <name evidence="2" type="ORF">Aco04nite_81150</name>
</gene>
<protein>
    <submittedName>
        <fullName evidence="2">Uncharacterized protein</fullName>
    </submittedName>
</protein>
<proteinExistence type="predicted"/>
<dbReference type="EMBL" id="BOQP01000051">
    <property type="protein sequence ID" value="GIM82366.1"/>
    <property type="molecule type" value="Genomic_DNA"/>
</dbReference>
<dbReference type="AlphaFoldDB" id="A0A919T1J9"/>
<organism evidence="2 3">
    <name type="scientific">Winogradskya consettensis</name>
    <dbReference type="NCBI Taxonomy" id="113560"/>
    <lineage>
        <taxon>Bacteria</taxon>
        <taxon>Bacillati</taxon>
        <taxon>Actinomycetota</taxon>
        <taxon>Actinomycetes</taxon>
        <taxon>Micromonosporales</taxon>
        <taxon>Micromonosporaceae</taxon>
        <taxon>Winogradskya</taxon>
    </lineage>
</organism>
<evidence type="ECO:0000256" key="1">
    <source>
        <dbReference type="SAM" id="Phobius"/>
    </source>
</evidence>
<reference evidence="2" key="1">
    <citation type="submission" date="2021-03" db="EMBL/GenBank/DDBJ databases">
        <title>Whole genome shotgun sequence of Actinoplanes consettensis NBRC 14913.</title>
        <authorList>
            <person name="Komaki H."/>
            <person name="Tamura T."/>
        </authorList>
    </citation>
    <scope>NUCLEOTIDE SEQUENCE</scope>
    <source>
        <strain evidence="2">NBRC 14913</strain>
    </source>
</reference>
<keyword evidence="1" id="KW-0812">Transmembrane</keyword>
<accession>A0A919T1J9</accession>
<keyword evidence="3" id="KW-1185">Reference proteome</keyword>
<dbReference type="Proteomes" id="UP000680865">
    <property type="component" value="Unassembled WGS sequence"/>
</dbReference>